<dbReference type="GeneID" id="300575603"/>
<name>A0ABY2H7J5_9HYPO</name>
<dbReference type="CDD" id="cd12148">
    <property type="entry name" value="fungal_TF_MHR"/>
    <property type="match status" value="1"/>
</dbReference>
<reference evidence="6 7" key="1">
    <citation type="submission" date="2018-01" db="EMBL/GenBank/DDBJ databases">
        <title>Genome characterization of the sugarcane-associated fungus Trichoderma ghanense CCMA-1212 and their application in lignocelulose bioconversion.</title>
        <authorList>
            <person name="Steindorff A.S."/>
            <person name="Mendes T.D."/>
            <person name="Vilela E.S.D."/>
            <person name="Rodrigues D.S."/>
            <person name="Formighieri E.F."/>
            <person name="Melo I.S."/>
            <person name="Favaro L.C.L."/>
        </authorList>
    </citation>
    <scope>NUCLEOTIDE SEQUENCE [LARGE SCALE GENOMIC DNA]</scope>
    <source>
        <strain evidence="6 7">CCMA-1212</strain>
    </source>
</reference>
<dbReference type="PROSITE" id="PS50048">
    <property type="entry name" value="ZN2_CY6_FUNGAL_2"/>
    <property type="match status" value="1"/>
</dbReference>
<feature type="compositionally biased region" description="Basic and acidic residues" evidence="4">
    <location>
        <begin position="112"/>
        <end position="127"/>
    </location>
</feature>
<dbReference type="SMART" id="SM00066">
    <property type="entry name" value="GAL4"/>
    <property type="match status" value="1"/>
</dbReference>
<comment type="subcellular location">
    <subcellularLocation>
        <location evidence="1">Nucleus</location>
    </subcellularLocation>
</comment>
<dbReference type="PANTHER" id="PTHR31001">
    <property type="entry name" value="UNCHARACTERIZED TRANSCRIPTIONAL REGULATORY PROTEIN"/>
    <property type="match status" value="1"/>
</dbReference>
<dbReference type="Gene3D" id="4.10.240.10">
    <property type="entry name" value="Zn(2)-C6 fungal-type DNA-binding domain"/>
    <property type="match status" value="1"/>
</dbReference>
<keyword evidence="2" id="KW-0479">Metal-binding</keyword>
<evidence type="ECO:0000313" key="7">
    <source>
        <dbReference type="Proteomes" id="UP001642720"/>
    </source>
</evidence>
<keyword evidence="3" id="KW-0539">Nucleus</keyword>
<protein>
    <recommendedName>
        <fullName evidence="5">Zn(2)-C6 fungal-type domain-containing protein</fullName>
    </recommendedName>
</protein>
<dbReference type="Proteomes" id="UP001642720">
    <property type="component" value="Unassembled WGS sequence"/>
</dbReference>
<dbReference type="InterPro" id="IPR050613">
    <property type="entry name" value="Sec_Metabolite_Reg"/>
</dbReference>
<evidence type="ECO:0000256" key="1">
    <source>
        <dbReference type="ARBA" id="ARBA00004123"/>
    </source>
</evidence>
<comment type="caution">
    <text evidence="6">The sequence shown here is derived from an EMBL/GenBank/DDBJ whole genome shotgun (WGS) entry which is preliminary data.</text>
</comment>
<proteinExistence type="predicted"/>
<dbReference type="InterPro" id="IPR007219">
    <property type="entry name" value="XnlR_reg_dom"/>
</dbReference>
<dbReference type="CDD" id="cd00067">
    <property type="entry name" value="GAL4"/>
    <property type="match status" value="1"/>
</dbReference>
<dbReference type="InterPro" id="IPR001138">
    <property type="entry name" value="Zn2Cys6_DnaBD"/>
</dbReference>
<feature type="region of interest" description="Disordered" evidence="4">
    <location>
        <begin position="98"/>
        <end position="130"/>
    </location>
</feature>
<gene>
    <name evidence="6" type="ORF">CCMA1212_003824</name>
</gene>
<dbReference type="EMBL" id="PPTA01000004">
    <property type="protein sequence ID" value="TFB04239.1"/>
    <property type="molecule type" value="Genomic_DNA"/>
</dbReference>
<dbReference type="Pfam" id="PF00172">
    <property type="entry name" value="Zn_clus"/>
    <property type="match status" value="1"/>
</dbReference>
<evidence type="ECO:0000313" key="6">
    <source>
        <dbReference type="EMBL" id="TFB04239.1"/>
    </source>
</evidence>
<dbReference type="InterPro" id="IPR036864">
    <property type="entry name" value="Zn2-C6_fun-type_DNA-bd_sf"/>
</dbReference>
<keyword evidence="7" id="KW-1185">Reference proteome</keyword>
<feature type="region of interest" description="Disordered" evidence="4">
    <location>
        <begin position="253"/>
        <end position="277"/>
    </location>
</feature>
<dbReference type="Pfam" id="PF04082">
    <property type="entry name" value="Fungal_trans"/>
    <property type="match status" value="1"/>
</dbReference>
<evidence type="ECO:0000256" key="3">
    <source>
        <dbReference type="ARBA" id="ARBA00023242"/>
    </source>
</evidence>
<dbReference type="SUPFAM" id="SSF57701">
    <property type="entry name" value="Zn2/Cys6 DNA-binding domain"/>
    <property type="match status" value="1"/>
</dbReference>
<feature type="domain" description="Zn(2)-C6 fungal-type" evidence="5">
    <location>
        <begin position="29"/>
        <end position="60"/>
    </location>
</feature>
<organism evidence="6 7">
    <name type="scientific">Trichoderma ghanense</name>
    <dbReference type="NCBI Taxonomy" id="65468"/>
    <lineage>
        <taxon>Eukaryota</taxon>
        <taxon>Fungi</taxon>
        <taxon>Dikarya</taxon>
        <taxon>Ascomycota</taxon>
        <taxon>Pezizomycotina</taxon>
        <taxon>Sordariomycetes</taxon>
        <taxon>Hypocreomycetidae</taxon>
        <taxon>Hypocreales</taxon>
        <taxon>Hypocreaceae</taxon>
        <taxon>Trichoderma</taxon>
    </lineage>
</organism>
<evidence type="ECO:0000256" key="2">
    <source>
        <dbReference type="ARBA" id="ARBA00022723"/>
    </source>
</evidence>
<evidence type="ECO:0000256" key="4">
    <source>
        <dbReference type="SAM" id="MobiDB-lite"/>
    </source>
</evidence>
<dbReference type="PANTHER" id="PTHR31001:SF49">
    <property type="entry name" value="ZN(II)2CYS6 TRANSCRIPTION FACTOR (EUROFUNG)"/>
    <property type="match status" value="1"/>
</dbReference>
<accession>A0ABY2H7J5</accession>
<feature type="region of interest" description="Disordered" evidence="4">
    <location>
        <begin position="60"/>
        <end position="82"/>
    </location>
</feature>
<dbReference type="SMART" id="SM00906">
    <property type="entry name" value="Fungal_trans"/>
    <property type="match status" value="1"/>
</dbReference>
<sequence>MPDPGIAQFTSVFRASDAHRVKRCRQTVSCTACQRRKSRCDRQHPCGACEKRGCGESCSYGSNASSSLAVSERNGGGGGSRRDVQMRLNQLEQMVRGLAEKKTSSSGSNGNGRDKRPSVSDRGETETSYHGATSWTALVESIRDIQDILAADGEAGSPGGDAATEPELLLGGVQPITIKDVVDSLPSRQDADKLVLAYFKAKFVAAIFVHTHHFKRRYDAFWADASSASFLWTSILFSILSIGTMIANTRESSSSSATSSSSSSSFSSSPPSSAPDSRFYMAKSAQCLLAGRYLDGNKRLSVEALLMHAHARNVQKLDSDSSLWSLYGLAARLAQKQGYHRDTKATTTTPFEAEMRRRTWFLVQSTDLLFSFQNGMPPIISQDACDVRHPTNLLDDDFDEDCASLPPPRPPTDPHPILAYIVKSHLCAVMRRVVRHVLAVAPAPYADTLALNRELDEWHDSVPACLRIRTIRDTAFTDPNYTIMHRLMLELMYLKSLCILHRPYLTSHKHDPEYTTSRQICRESALKVLEIQAELDVETARGGRMYQDRFMVSNLTLHHFLLAAMIICLDLSESADIDSNDRLKRITTLRTAHAIWSARSTTSAYALHASRVLRAILNRIDSPGNIASSSTGSGPVIHTANSSFTHNNFGSTPNDHGSALSDNAMQQIMPLSGNEMYNTTADETLLGQDMGFTTPTFEDMFDNIDMLDWSSLDQYIQSDSGPWRQPFPDTSF</sequence>
<evidence type="ECO:0000259" key="5">
    <source>
        <dbReference type="PROSITE" id="PS50048"/>
    </source>
</evidence>
<feature type="compositionally biased region" description="Polar residues" evidence="4">
    <location>
        <begin position="60"/>
        <end position="69"/>
    </location>
</feature>
<dbReference type="RefSeq" id="XP_073560440.1">
    <property type="nucleotide sequence ID" value="XM_073701153.1"/>
</dbReference>